<proteinExistence type="inferred from homology"/>
<dbReference type="Pfam" id="PF00067">
    <property type="entry name" value="p450"/>
    <property type="match status" value="1"/>
</dbReference>
<dbReference type="AlphaFoldDB" id="A0A9P4T4W9"/>
<evidence type="ECO:0000256" key="8">
    <source>
        <dbReference type="RuleBase" id="RU000461"/>
    </source>
</evidence>
<dbReference type="InterPro" id="IPR036396">
    <property type="entry name" value="Cyt_P450_sf"/>
</dbReference>
<dbReference type="InterPro" id="IPR050121">
    <property type="entry name" value="Cytochrome_P450_monoxygenase"/>
</dbReference>
<evidence type="ECO:0000256" key="4">
    <source>
        <dbReference type="ARBA" id="ARBA00023002"/>
    </source>
</evidence>
<comment type="cofactor">
    <cofactor evidence="1 7">
        <name>heme</name>
        <dbReference type="ChEBI" id="CHEBI:30413"/>
    </cofactor>
</comment>
<dbReference type="InterPro" id="IPR002403">
    <property type="entry name" value="Cyt_P450_E_grp-IV"/>
</dbReference>
<keyword evidence="6 8" id="KW-0503">Monooxygenase</keyword>
<dbReference type="GO" id="GO:0016705">
    <property type="term" value="F:oxidoreductase activity, acting on paired donors, with incorporation or reduction of molecular oxygen"/>
    <property type="evidence" value="ECO:0007669"/>
    <property type="project" value="InterPro"/>
</dbReference>
<dbReference type="PROSITE" id="PS00086">
    <property type="entry name" value="CYTOCHROME_P450"/>
    <property type="match status" value="1"/>
</dbReference>
<dbReference type="PRINTS" id="PR00465">
    <property type="entry name" value="EP450IV"/>
</dbReference>
<evidence type="ECO:0000256" key="5">
    <source>
        <dbReference type="ARBA" id="ARBA00023004"/>
    </source>
</evidence>
<evidence type="ECO:0000256" key="7">
    <source>
        <dbReference type="PIRSR" id="PIRSR602403-1"/>
    </source>
</evidence>
<dbReference type="PRINTS" id="PR00385">
    <property type="entry name" value="P450"/>
</dbReference>
<dbReference type="PANTHER" id="PTHR24305:SF157">
    <property type="entry name" value="N-ACETYLTRYPTOPHAN 6-HYDROXYLASE IVOC-RELATED"/>
    <property type="match status" value="1"/>
</dbReference>
<evidence type="ECO:0000256" key="1">
    <source>
        <dbReference type="ARBA" id="ARBA00001971"/>
    </source>
</evidence>
<protein>
    <recommendedName>
        <fullName evidence="11">Cytochrome P450</fullName>
    </recommendedName>
</protein>
<accession>A0A9P4T4W9</accession>
<keyword evidence="4 8" id="KW-0560">Oxidoreductase</keyword>
<dbReference type="InterPro" id="IPR001128">
    <property type="entry name" value="Cyt_P450"/>
</dbReference>
<name>A0A9P4T4W9_CURKU</name>
<organism evidence="9 10">
    <name type="scientific">Curvularia kusanoi</name>
    <name type="common">Cochliobolus kusanoi</name>
    <dbReference type="NCBI Taxonomy" id="90978"/>
    <lineage>
        <taxon>Eukaryota</taxon>
        <taxon>Fungi</taxon>
        <taxon>Dikarya</taxon>
        <taxon>Ascomycota</taxon>
        <taxon>Pezizomycotina</taxon>
        <taxon>Dothideomycetes</taxon>
        <taxon>Pleosporomycetidae</taxon>
        <taxon>Pleosporales</taxon>
        <taxon>Pleosporineae</taxon>
        <taxon>Pleosporaceae</taxon>
        <taxon>Curvularia</taxon>
    </lineage>
</organism>
<keyword evidence="10" id="KW-1185">Reference proteome</keyword>
<dbReference type="PANTHER" id="PTHR24305">
    <property type="entry name" value="CYTOCHROME P450"/>
    <property type="match status" value="1"/>
</dbReference>
<dbReference type="Gene3D" id="1.10.630.10">
    <property type="entry name" value="Cytochrome P450"/>
    <property type="match status" value="1"/>
</dbReference>
<dbReference type="Proteomes" id="UP000801428">
    <property type="component" value="Unassembled WGS sequence"/>
</dbReference>
<evidence type="ECO:0008006" key="11">
    <source>
        <dbReference type="Google" id="ProtNLM"/>
    </source>
</evidence>
<dbReference type="OrthoDB" id="3945418at2759"/>
<evidence type="ECO:0000313" key="9">
    <source>
        <dbReference type="EMBL" id="KAF2994988.1"/>
    </source>
</evidence>
<keyword evidence="5 7" id="KW-0408">Iron</keyword>
<dbReference type="InterPro" id="IPR017972">
    <property type="entry name" value="Cyt_P450_CS"/>
</dbReference>
<comment type="similarity">
    <text evidence="2 8">Belongs to the cytochrome P450 family.</text>
</comment>
<sequence>MITSLPLFSGFPWIIHVVKLIPMTFLLRLLPAGKVFGDFRRFSLACILKAIELKEDNDRKGIETDDHGSVFLHLANSDMPASERAPDRLLKEAQVLLAGGTATTSHTLTFASCYILSRPHLKRRLEAELLQPMAGWPSRIPSQAELERLPLLTAVIKESLRLSYGVMHRLPRVSPDVAIQYKQYMIPPGIPVGMSNYFMHTDPDVFHDPLEFNPERWMAGVTPAMLRNYVPFGRGSRNCLGQY</sequence>
<evidence type="ECO:0000313" key="10">
    <source>
        <dbReference type="Proteomes" id="UP000801428"/>
    </source>
</evidence>
<evidence type="ECO:0000256" key="3">
    <source>
        <dbReference type="ARBA" id="ARBA00022723"/>
    </source>
</evidence>
<dbReference type="SUPFAM" id="SSF48264">
    <property type="entry name" value="Cytochrome P450"/>
    <property type="match status" value="1"/>
</dbReference>
<reference evidence="9" key="1">
    <citation type="submission" date="2019-04" db="EMBL/GenBank/DDBJ databases">
        <title>Sequencing of skin fungus with MAO and IRED activity.</title>
        <authorList>
            <person name="Marsaioli A.J."/>
            <person name="Bonatto J.M.C."/>
            <person name="Reis Junior O."/>
        </authorList>
    </citation>
    <scope>NUCLEOTIDE SEQUENCE</scope>
    <source>
        <strain evidence="9">30M1</strain>
    </source>
</reference>
<evidence type="ECO:0000256" key="2">
    <source>
        <dbReference type="ARBA" id="ARBA00010617"/>
    </source>
</evidence>
<feature type="binding site" description="axial binding residue" evidence="7">
    <location>
        <position position="239"/>
    </location>
    <ligand>
        <name>heme</name>
        <dbReference type="ChEBI" id="CHEBI:30413"/>
    </ligand>
    <ligandPart>
        <name>Fe</name>
        <dbReference type="ChEBI" id="CHEBI:18248"/>
    </ligandPart>
</feature>
<keyword evidence="7 8" id="KW-0349">Heme</keyword>
<keyword evidence="3 7" id="KW-0479">Metal-binding</keyword>
<comment type="caution">
    <text evidence="9">The sequence shown here is derived from an EMBL/GenBank/DDBJ whole genome shotgun (WGS) entry which is preliminary data.</text>
</comment>
<gene>
    <name evidence="9" type="ORF">E8E13_003995</name>
</gene>
<dbReference type="EMBL" id="SWKU01000036">
    <property type="protein sequence ID" value="KAF2994988.1"/>
    <property type="molecule type" value="Genomic_DNA"/>
</dbReference>
<dbReference type="CDD" id="cd11062">
    <property type="entry name" value="CYP58-like"/>
    <property type="match status" value="1"/>
</dbReference>
<evidence type="ECO:0000256" key="6">
    <source>
        <dbReference type="ARBA" id="ARBA00023033"/>
    </source>
</evidence>
<dbReference type="GO" id="GO:0020037">
    <property type="term" value="F:heme binding"/>
    <property type="evidence" value="ECO:0007669"/>
    <property type="project" value="InterPro"/>
</dbReference>
<dbReference type="GO" id="GO:0005506">
    <property type="term" value="F:iron ion binding"/>
    <property type="evidence" value="ECO:0007669"/>
    <property type="project" value="InterPro"/>
</dbReference>
<dbReference type="GO" id="GO:0004497">
    <property type="term" value="F:monooxygenase activity"/>
    <property type="evidence" value="ECO:0007669"/>
    <property type="project" value="UniProtKB-KW"/>
</dbReference>